<feature type="compositionally biased region" description="Basic and acidic residues" evidence="13">
    <location>
        <begin position="1073"/>
        <end position="1108"/>
    </location>
</feature>
<evidence type="ECO:0000256" key="5">
    <source>
        <dbReference type="ARBA" id="ARBA00022843"/>
    </source>
</evidence>
<feature type="region of interest" description="Disordered" evidence="13">
    <location>
        <begin position="1"/>
        <end position="39"/>
    </location>
</feature>
<feature type="region of interest" description="Disordered" evidence="13">
    <location>
        <begin position="1339"/>
        <end position="1469"/>
    </location>
</feature>
<comment type="subunit">
    <text evidence="10">Interacts with PPP1CA and NCOA5. Forms a complex with ILF2, ILF3, KHDRBS1, RBMX, NCOA5 and PPP1CA.</text>
</comment>
<evidence type="ECO:0000256" key="12">
    <source>
        <dbReference type="ARBA" id="ARBA00083294"/>
    </source>
</evidence>
<feature type="compositionally biased region" description="Basic and acidic residues" evidence="13">
    <location>
        <begin position="918"/>
        <end position="932"/>
    </location>
</feature>
<keyword evidence="16" id="KW-1185">Reference proteome</keyword>
<feature type="compositionally biased region" description="Basic and acidic residues" evidence="13">
    <location>
        <begin position="1141"/>
        <end position="1158"/>
    </location>
</feature>
<evidence type="ECO:0000313" key="16">
    <source>
        <dbReference type="Proteomes" id="UP000812440"/>
    </source>
</evidence>
<dbReference type="SUPFAM" id="SSF52540">
    <property type="entry name" value="P-loop containing nucleoside triphosphate hydrolases"/>
    <property type="match status" value="1"/>
</dbReference>
<dbReference type="PANTHER" id="PTHR13413">
    <property type="entry name" value="YLP MOTIF CONTAINING PROTEIN NUCLEAR PROTEIN ZAP"/>
    <property type="match status" value="1"/>
</dbReference>
<feature type="compositionally biased region" description="Basic and acidic residues" evidence="13">
    <location>
        <begin position="1348"/>
        <end position="1357"/>
    </location>
</feature>
<comment type="caution">
    <text evidence="15">The sequence shown here is derived from an EMBL/GenBank/DDBJ whole genome shotgun (WGS) entry which is preliminary data.</text>
</comment>
<dbReference type="InterPro" id="IPR027417">
    <property type="entry name" value="P-loop_NTPase"/>
</dbReference>
<dbReference type="Pfam" id="PF26583">
    <property type="entry name" value="Spectrin_YLPM1"/>
    <property type="match status" value="1"/>
</dbReference>
<feature type="compositionally biased region" description="Pro residues" evidence="13">
    <location>
        <begin position="231"/>
        <end position="243"/>
    </location>
</feature>
<feature type="region of interest" description="Disordered" evidence="13">
    <location>
        <begin position="469"/>
        <end position="506"/>
    </location>
</feature>
<evidence type="ECO:0000256" key="4">
    <source>
        <dbReference type="ARBA" id="ARBA00022499"/>
    </source>
</evidence>
<keyword evidence="7" id="KW-0804">Transcription</keyword>
<feature type="compositionally biased region" description="Basic and acidic residues" evidence="13">
    <location>
        <begin position="873"/>
        <end position="893"/>
    </location>
</feature>
<feature type="region of interest" description="Disordered" evidence="13">
    <location>
        <begin position="798"/>
        <end position="1109"/>
    </location>
</feature>
<dbReference type="InterPro" id="IPR026314">
    <property type="entry name" value="YLP_motif_con_p1"/>
</dbReference>
<feature type="region of interest" description="Disordered" evidence="13">
    <location>
        <begin position="1489"/>
        <end position="1509"/>
    </location>
</feature>
<feature type="compositionally biased region" description="Pro residues" evidence="13">
    <location>
        <begin position="1363"/>
        <end position="1400"/>
    </location>
</feature>
<evidence type="ECO:0000259" key="14">
    <source>
        <dbReference type="Pfam" id="PF26583"/>
    </source>
</evidence>
<comment type="function">
    <text evidence="9">Plays a role in the reduction of telomerase activity during differentiation of embryonic stem cells by binding to the core promoter of TERT and controlling its down-regulation.</text>
</comment>
<feature type="region of interest" description="Disordered" evidence="13">
    <location>
        <begin position="592"/>
        <end position="618"/>
    </location>
</feature>
<keyword evidence="8" id="KW-0539">Nucleus</keyword>
<feature type="region of interest" description="Disordered" evidence="13">
    <location>
        <begin position="1190"/>
        <end position="1218"/>
    </location>
</feature>
<evidence type="ECO:0000256" key="2">
    <source>
        <dbReference type="ARBA" id="ARBA00022481"/>
    </source>
</evidence>
<feature type="compositionally biased region" description="Basic and acidic residues" evidence="13">
    <location>
        <begin position="2092"/>
        <end position="2168"/>
    </location>
</feature>
<evidence type="ECO:0000256" key="6">
    <source>
        <dbReference type="ARBA" id="ARBA00023015"/>
    </source>
</evidence>
<dbReference type="Pfam" id="PF13671">
    <property type="entry name" value="AAA_33"/>
    <property type="match status" value="1"/>
</dbReference>
<feature type="compositionally biased region" description="Pro residues" evidence="13">
    <location>
        <begin position="18"/>
        <end position="29"/>
    </location>
</feature>
<proteinExistence type="predicted"/>
<evidence type="ECO:0000256" key="10">
    <source>
        <dbReference type="ARBA" id="ARBA00065932"/>
    </source>
</evidence>
<feature type="compositionally biased region" description="Low complexity" evidence="13">
    <location>
        <begin position="207"/>
        <end position="219"/>
    </location>
</feature>
<feature type="compositionally biased region" description="Polar residues" evidence="13">
    <location>
        <begin position="497"/>
        <end position="506"/>
    </location>
</feature>
<feature type="compositionally biased region" description="Polar residues" evidence="13">
    <location>
        <begin position="1196"/>
        <end position="1217"/>
    </location>
</feature>
<keyword evidence="4" id="KW-1017">Isopeptide bond</keyword>
<keyword evidence="3" id="KW-0678">Repressor</keyword>
<feature type="compositionally biased region" description="Pro residues" evidence="13">
    <location>
        <begin position="469"/>
        <end position="479"/>
    </location>
</feature>
<feature type="compositionally biased region" description="Low complexity" evidence="13">
    <location>
        <begin position="164"/>
        <end position="180"/>
    </location>
</feature>
<reference evidence="15" key="1">
    <citation type="thesis" date="2020" institute="ProQuest LLC" country="789 East Eisenhower Parkway, Ann Arbor, MI, USA">
        <title>Comparative Genomics and Chromosome Evolution.</title>
        <authorList>
            <person name="Mudd A.B."/>
        </authorList>
    </citation>
    <scope>NUCLEOTIDE SEQUENCE</scope>
    <source>
        <strain evidence="15">Female2</strain>
        <tissue evidence="15">Blood</tissue>
    </source>
</reference>
<dbReference type="InterPro" id="IPR058903">
    <property type="entry name" value="Spectrin_YLPM1-like"/>
</dbReference>
<feature type="compositionally biased region" description="Basic and acidic residues" evidence="13">
    <location>
        <begin position="2198"/>
        <end position="2217"/>
    </location>
</feature>
<dbReference type="PANTHER" id="PTHR13413:SF0">
    <property type="entry name" value="YLP MOTIF-CONTAINING PROTEIN 1"/>
    <property type="match status" value="1"/>
</dbReference>
<feature type="region of interest" description="Disordered" evidence="13">
    <location>
        <begin position="2400"/>
        <end position="2428"/>
    </location>
</feature>
<dbReference type="GO" id="GO:0016607">
    <property type="term" value="C:nuclear speck"/>
    <property type="evidence" value="ECO:0007669"/>
    <property type="project" value="UniProtKB-SubCell"/>
</dbReference>
<evidence type="ECO:0000256" key="8">
    <source>
        <dbReference type="ARBA" id="ARBA00023242"/>
    </source>
</evidence>
<feature type="compositionally biased region" description="Polar residues" evidence="13">
    <location>
        <begin position="609"/>
        <end position="618"/>
    </location>
</feature>
<evidence type="ECO:0000256" key="7">
    <source>
        <dbReference type="ARBA" id="ARBA00023163"/>
    </source>
</evidence>
<evidence type="ECO:0000256" key="1">
    <source>
        <dbReference type="ARBA" id="ARBA00004324"/>
    </source>
</evidence>
<feature type="compositionally biased region" description="Basic and acidic residues" evidence="13">
    <location>
        <begin position="2178"/>
        <end position="2189"/>
    </location>
</feature>
<feature type="region of interest" description="Disordered" evidence="13">
    <location>
        <begin position="1128"/>
        <end position="1171"/>
    </location>
</feature>
<feature type="compositionally biased region" description="Basic and acidic residues" evidence="13">
    <location>
        <begin position="815"/>
        <end position="836"/>
    </location>
</feature>
<dbReference type="Gene3D" id="3.40.50.300">
    <property type="entry name" value="P-loop containing nucleotide triphosphate hydrolases"/>
    <property type="match status" value="1"/>
</dbReference>
<evidence type="ECO:0000256" key="9">
    <source>
        <dbReference type="ARBA" id="ARBA00058677"/>
    </source>
</evidence>
<keyword evidence="2" id="KW-0488">Methylation</keyword>
<feature type="region of interest" description="Disordered" evidence="13">
    <location>
        <begin position="1599"/>
        <end position="1620"/>
    </location>
</feature>
<comment type="subcellular location">
    <subcellularLocation>
        <location evidence="1">Nucleus speckle</location>
    </subcellularLocation>
</comment>
<dbReference type="EMBL" id="JAACNH010000003">
    <property type="protein sequence ID" value="KAG8448941.1"/>
    <property type="molecule type" value="Genomic_DNA"/>
</dbReference>
<dbReference type="FunFam" id="3.40.50.300:FF:000399">
    <property type="entry name" value="YLP motif containing 1"/>
    <property type="match status" value="1"/>
</dbReference>
<feature type="region of interest" description="Disordered" evidence="13">
    <location>
        <begin position="59"/>
        <end position="181"/>
    </location>
</feature>
<accession>A0A8T2K2R9</accession>
<feature type="region of interest" description="Disordered" evidence="13">
    <location>
        <begin position="1546"/>
        <end position="1576"/>
    </location>
</feature>
<evidence type="ECO:0000256" key="3">
    <source>
        <dbReference type="ARBA" id="ARBA00022491"/>
    </source>
</evidence>
<evidence type="ECO:0000256" key="13">
    <source>
        <dbReference type="SAM" id="MobiDB-lite"/>
    </source>
</evidence>
<dbReference type="Proteomes" id="UP000812440">
    <property type="component" value="Chromosome 8_10"/>
</dbReference>
<keyword evidence="5" id="KW-0832">Ubl conjugation</keyword>
<feature type="region of interest" description="Disordered" evidence="13">
    <location>
        <begin position="197"/>
        <end position="256"/>
    </location>
</feature>
<protein>
    <recommendedName>
        <fullName evidence="11">YLP motif-containing protein 1</fullName>
    </recommendedName>
    <alternativeName>
        <fullName evidence="12">Nuclear protein ZAP3</fullName>
    </alternativeName>
</protein>
<gene>
    <name evidence="15" type="ORF">GDO86_015853</name>
</gene>
<feature type="compositionally biased region" description="Basic and acidic residues" evidence="13">
    <location>
        <begin position="1024"/>
        <end position="1062"/>
    </location>
</feature>
<feature type="region of interest" description="Disordered" evidence="13">
    <location>
        <begin position="733"/>
        <end position="756"/>
    </location>
</feature>
<feature type="domain" description="YLPM1-like spectrin repeat" evidence="14">
    <location>
        <begin position="277"/>
        <end position="395"/>
    </location>
</feature>
<dbReference type="GO" id="GO:0032204">
    <property type="term" value="P:regulation of telomere maintenance"/>
    <property type="evidence" value="ECO:0007669"/>
    <property type="project" value="TreeGrafter"/>
</dbReference>
<keyword evidence="6" id="KW-0805">Transcription regulation</keyword>
<feature type="compositionally biased region" description="Pro residues" evidence="13">
    <location>
        <begin position="99"/>
        <end position="162"/>
    </location>
</feature>
<dbReference type="OrthoDB" id="513595at2759"/>
<feature type="region of interest" description="Disordered" evidence="13">
    <location>
        <begin position="2092"/>
        <end position="2217"/>
    </location>
</feature>
<evidence type="ECO:0000256" key="11">
    <source>
        <dbReference type="ARBA" id="ARBA00068971"/>
    </source>
</evidence>
<name>A0A8T2K2R9_9PIPI</name>
<organism evidence="15 16">
    <name type="scientific">Hymenochirus boettgeri</name>
    <name type="common">Congo dwarf clawed frog</name>
    <dbReference type="NCBI Taxonomy" id="247094"/>
    <lineage>
        <taxon>Eukaryota</taxon>
        <taxon>Metazoa</taxon>
        <taxon>Chordata</taxon>
        <taxon>Craniata</taxon>
        <taxon>Vertebrata</taxon>
        <taxon>Euteleostomi</taxon>
        <taxon>Amphibia</taxon>
        <taxon>Batrachia</taxon>
        <taxon>Anura</taxon>
        <taxon>Pipoidea</taxon>
        <taxon>Pipidae</taxon>
        <taxon>Pipinae</taxon>
        <taxon>Hymenochirus</taxon>
    </lineage>
</organism>
<evidence type="ECO:0000313" key="15">
    <source>
        <dbReference type="EMBL" id="KAG8448941.1"/>
    </source>
</evidence>
<sequence length="2535" mass="284883">MYPSWGRYGGSSSFSAPPAAPPPAPPSAPPSGAFQSFRDQHLAQLQQLQKMHQRQLETVLPVGSGAQPPTAFIPQQGNFPAAGSSYAKRSYYGPEQSYPYPPLPYGSNLPPPGYPAYPPPQTHDPQQVNPPPPEPVPPPEPAPPPEPSQPPPPPEPEQPPQPMDTSSTETSTEADSLSLEQQQHYWYKQHLLSLQQKAKLHQKENHSTNSLLSSSQTQERGPAPPATELLPAPPVNKSPPPLPVDVKPNINPPEDPAQAERLKTLQEAAAHWQQHEQHRLGFQYQGIMQKHATLQQLLQRYQQISQQPPHLAAMTVEMQLQHYEMQQKQFPSFYQEWETQFKKWQELLQTYPHKDQLKEYDVQWKSWQTQIKTTKTFLKERISSLKSMQQQYGGNHYIGGVPIIPSYPTYPQVMPSSVPPSLTVGVSMPPPFSASASSPFSGVPPPLPTVVPPPFSESHPPLPPMTAIPYTEPPPPLPPGNGVSFSEAQPPPPPMASTESATQPPLPPVTTTYVEIPALSPTTVSTSSLGTLSTSVVSTSLQSSKYDSGPPLPPRTNAFETCSISPTLLSTVSNMLLSKKLANSLPLSDEKAQISSTQGNQPGDILKSPSETKTSSVSPGFWAHDKQAIPSEDGNISAVRPQFSLSERSSVAPPPPHQIIGVMNFDKTKEPRFTSQSNVFPSISQSQISDSQRTSDFSATTVALEKNAMMSEDNSGQQKAEVDLLANQSQTWKKGREQESQMTDAVAPSSDFNRPIKPATAATFNTFRSMENQNIEGLQSSLNPRTWERKPIEAERDVDFSQRRFDGSLGAPENLKGELPPERPEQSTEMKREWEKQMSSQNNNWVGPEIQLRDKWGRQNVGHSDRWGAPGDMAKERFGVNEGPIKSRWDGSEGRPMGILDEGPRPIWKKPEFPTVEKCGRSEEQPSERLDSFKGPQGGRVTAFSNDRPEGPPGDRWGRPEGPPGDRWGRPEGPPGDRWGRPEGPPGDRWGRPKGPPGDRWESLEGPPGDRWGRPDDTCADQWGKQENERKGGLDDDEWNRHETTISDRWAKVEGQFEDKQSTPEGSVRQRWSKGDERSSERWVLSEDHKPPEDKEGRGPFDSKRADDTGFVSYQSRFRNLNQKMSDLGKGHLATSSNDSLKGENKKIEERSKMKESKTCQLSGVTAPLIQEHSKTDHFTVSKGLEKDANVGTGHNLVSASTDHSASSEVTPTQNKVYNVPRVAEQEKSTVLNSIKSDESSTTYENKPSVSLANSGKIDVLPAHGKALDTPLALDGENKSSVCTAKQREIDINAGKLNVFPHLGKDGIEAVGEASVSEKSFSAPGQNLAQLHNEIGRQNMSESSSHLKTGDTIEPKHSKTGAPPAPVQPRSGAPPAPVQPRSGAPPAPVQPRSGAPPAPVQPRANTPGIFRSRVPQGPTRLGTPGPFRGGMPGPFRASSPSVLGQPRVGGPISFRAGGPGYPRISGPNFSADASEIEGFETKLLHAEQDFDGSPLQPKREPPFPGKEILETGSSIHSMVKDDHPVPSARVPPNVAVEFRAKQFRKETPDNENVQEPSFVDPHLKQGPPGFSTQGGIREHLIPSSEQRFSHGQRVENYEIGFDPRGRGRGRGRLRERIPPRPENCDVTEVLRERDLGPRHHFMDERPHFVEGPHYELPFIRERLLRDHRLPEDDRIPLDHLMEIRRRELDRLRHDDWERDRFLRDPDPIFLRDPMQVLPRDERLFHQLPPLPRELDVRREPWLDRFPERELYRGPGGVLERFERPFEGIDRERDYHRMPNDIDFLLRDRIGGHPLRRPLSPHRPLSPVRPCSPLRTFPPLPALPPIERYLEDRWKEGREPVIERDLPKPGEFRIREYPERSEMWQERNANDDPWYPPQNRIQEGLEPSQIAPMSLENPDMEGGIQDVLTAQPSPAVLALSQRQHEIILKAAQELKMLREQKEQLDNLKNFFNEPQTSIDSQHHSALLEEPDTLAPNICQAPSNKVENSTAQVRPPRPKSDCWNEDSFSGLWDDERRFQAQAVLADSGKPGSLSLGPKGAQQTVDYAHGRDLSVGKVEQTPYGERVVLLPDSALERAKAHKDYLNDRYDRDLRDREPYYERQGNKNDRRELERDRDSHRDRGTGDHERERFDRDRHSREDRSTSYRDSKESSSRRGGSDKTFERKSERPSYDLTQPAFGGERRGYAEERQSMHPSLPAPKVEKKPEIKNVDDLLKKPGRDSRPDRIVVIMRGLPGSGKTHVAKLIRDKEVECGGAAPRVLSLDDYFITEVEKLERDPDSGKKIKKKVMEYEYEPDMEETYRSSMFKTFKKTLDDGFFPFIILDSINDRVRHFEHFWSAAKTKGFEVYLAEMSADTQICAKRNVHGRKLKEINKISDHWDAAPRHMIRLDVRSLLQDAAIEEVEMEDSEPAAEAQGEIKPEPSEEEESDRVYLSKSKWEMDTSEAKLDKLDGLKGSKRKRGWESGSSRLEDYLQLPDDYDTRESEPGKKRVRWADLEEKKDADRKRAIGFVVGQTDWDKITDKSGHLAERALNRTKYI</sequence>